<dbReference type="InterPro" id="IPR029063">
    <property type="entry name" value="SAM-dependent_MTases_sf"/>
</dbReference>
<organism evidence="2 3">
    <name type="scientific">Zhongshania guokunii</name>
    <dbReference type="NCBI Taxonomy" id="641783"/>
    <lineage>
        <taxon>Bacteria</taxon>
        <taxon>Pseudomonadati</taxon>
        <taxon>Pseudomonadota</taxon>
        <taxon>Gammaproteobacteria</taxon>
        <taxon>Cellvibrionales</taxon>
        <taxon>Spongiibacteraceae</taxon>
        <taxon>Zhongshania</taxon>
    </lineage>
</organism>
<sequence>MDFASRASRLDTLLLRYHPWWRFNAYSGAAAPHLNVHNSLRDYLQSLSEADILYLQGHDQALLKALKPYFEPAAELLELISLASTPPSPSAQEPPTGVPGRKWQQITAFIAAQPTMYRPVLEWCSGKGYLGEAINQRYRLPVTALEIDTQLVAAGNARANSDTPLRQIICCDVLSDDVHQQLSPIQHLVALHACGGLHQRLVRLAVAHDCPQISLTPCCYHRFNDTYFVLSKHLQTSALRISNHDLRSAVRQTNTARSGETQARRTLQAWHLGLRELLPQLGMAKTTPLPSLPQHWSKRSFGEFAQALLDKKNISITLPTELADAEQAGWQQLHRAEAIDLVRMAFRRALELRCVLDSLLFLQENGYQCTLSEFCSPALSPRNLLIQAQKSPYT</sequence>
<reference evidence="2 3" key="1">
    <citation type="journal article" date="2011" name="Int. J. Syst. Evol. Microbiol.">
        <title>Zhongshania antarctica gen. nov., sp. nov. and Zhongshania guokunii sp. nov., gammaproteobacteria respectively isolated from coastal attached (fast) ice and surface seawater of the Antarctic.</title>
        <authorList>
            <person name="Li H.J."/>
            <person name="Zhang X.Y."/>
            <person name="Chen C.X."/>
            <person name="Zhang Y.J."/>
            <person name="Gao Z.M."/>
            <person name="Yu Y."/>
            <person name="Chen X.L."/>
            <person name="Chen B."/>
            <person name="Zhang Y.Z."/>
        </authorList>
    </citation>
    <scope>NUCLEOTIDE SEQUENCE [LARGE SCALE GENOMIC DNA]</scope>
    <source>
        <strain evidence="2 3">ZS6-22T</strain>
    </source>
</reference>
<dbReference type="PANTHER" id="PTHR13369">
    <property type="match status" value="1"/>
</dbReference>
<dbReference type="GO" id="GO:0008168">
    <property type="term" value="F:methyltransferase activity"/>
    <property type="evidence" value="ECO:0007669"/>
    <property type="project" value="UniProtKB-KW"/>
</dbReference>
<comment type="caution">
    <text evidence="2">The sequence shown here is derived from an EMBL/GenBank/DDBJ whole genome shotgun (WGS) entry which is preliminary data.</text>
</comment>
<dbReference type="SUPFAM" id="SSF53335">
    <property type="entry name" value="S-adenosyl-L-methionine-dependent methyltransferases"/>
    <property type="match status" value="1"/>
</dbReference>
<dbReference type="RefSeq" id="WP_368381103.1">
    <property type="nucleotide sequence ID" value="NZ_JBFRYA010000005.1"/>
</dbReference>
<gene>
    <name evidence="2" type="ORF">AB4876_07895</name>
</gene>
<dbReference type="Proteomes" id="UP001557485">
    <property type="component" value="Unassembled WGS sequence"/>
</dbReference>
<dbReference type="InterPro" id="IPR025714">
    <property type="entry name" value="Methyltranfer_dom"/>
</dbReference>
<dbReference type="Pfam" id="PF13679">
    <property type="entry name" value="Methyltransf_32"/>
    <property type="match status" value="1"/>
</dbReference>
<evidence type="ECO:0000313" key="3">
    <source>
        <dbReference type="Proteomes" id="UP001557485"/>
    </source>
</evidence>
<name>A0ABV3U536_9GAMM</name>
<accession>A0ABV3U536</accession>
<proteinExistence type="predicted"/>
<feature type="domain" description="Methyltransferase" evidence="1">
    <location>
        <begin position="115"/>
        <end position="224"/>
    </location>
</feature>
<evidence type="ECO:0000313" key="2">
    <source>
        <dbReference type="EMBL" id="MEX1668830.1"/>
    </source>
</evidence>
<keyword evidence="3" id="KW-1185">Reference proteome</keyword>
<dbReference type="PANTHER" id="PTHR13369:SF0">
    <property type="entry name" value="GLUTATHIONE S-TRANSFERASE C-TERMINAL DOMAIN-CONTAINING PROTEIN"/>
    <property type="match status" value="1"/>
</dbReference>
<keyword evidence="2" id="KW-0808">Transferase</keyword>
<protein>
    <submittedName>
        <fullName evidence="2">Methyltransferase</fullName>
    </submittedName>
</protein>
<dbReference type="EMBL" id="JBFRYA010000005">
    <property type="protein sequence ID" value="MEX1668830.1"/>
    <property type="molecule type" value="Genomic_DNA"/>
</dbReference>
<evidence type="ECO:0000259" key="1">
    <source>
        <dbReference type="Pfam" id="PF13679"/>
    </source>
</evidence>
<dbReference type="GO" id="GO:0032259">
    <property type="term" value="P:methylation"/>
    <property type="evidence" value="ECO:0007669"/>
    <property type="project" value="UniProtKB-KW"/>
</dbReference>
<keyword evidence="2" id="KW-0489">Methyltransferase</keyword>